<feature type="transmembrane region" description="Helical" evidence="1">
    <location>
        <begin position="172"/>
        <end position="192"/>
    </location>
</feature>
<name>A0A178IBZ1_9BACT</name>
<dbReference type="RefSeq" id="WP_068772547.1">
    <property type="nucleotide sequence ID" value="NZ_CP109796.1"/>
</dbReference>
<keyword evidence="1" id="KW-1133">Transmembrane helix</keyword>
<comment type="caution">
    <text evidence="2">The sequence shown here is derived from an EMBL/GenBank/DDBJ whole genome shotgun (WGS) entry which is preliminary data.</text>
</comment>
<feature type="transmembrane region" description="Helical" evidence="1">
    <location>
        <begin position="334"/>
        <end position="357"/>
    </location>
</feature>
<evidence type="ECO:0000313" key="3">
    <source>
        <dbReference type="Proteomes" id="UP000078486"/>
    </source>
</evidence>
<sequence length="425" mass="44280">MIPSSASIRQRLLPIALSQMAGLACGIAGVRIATRLVAPDDYGAYGVFVSCAPLGMWVVHAGLVKFVVRYWAGSPDRAGLRREVTAAAWKKLPWLALAVGAAAAFVPGGTWWGTAGLLFLAASALVFAALGQGALQAQRSHWADLGVTVTGSVSRSFVPPLCYMAAGGSLAALQAGFAAHALVFAGAAWWASRAGCRASSSAAPAERQPGHQLTPVFAGPLFVVLALASWIATAANRWIMAGFFDAERAGFFTLAGNVSIIVTSMLGVVFVQYFQPSLFASPCVTADERRALAGRIDRVAAGYTVCALAGLGVLHAVAPFLVGPLIAETYRGALGMIVPAGCFLAALLTAQFFHILLLAGRRERACGPVDLAGTAVLVGGGIAAAALGGETWFLRWLLVTPAVPWLLNRPMARKRLLAGRDEIRS</sequence>
<feature type="transmembrane region" description="Helical" evidence="1">
    <location>
        <begin position="392"/>
        <end position="408"/>
    </location>
</feature>
<feature type="transmembrane region" description="Helical" evidence="1">
    <location>
        <begin position="213"/>
        <end position="231"/>
    </location>
</feature>
<keyword evidence="3" id="KW-1185">Reference proteome</keyword>
<keyword evidence="1" id="KW-0812">Transmembrane</keyword>
<organism evidence="2 3">
    <name type="scientific">Termitidicoccus mucosus</name>
    <dbReference type="NCBI Taxonomy" id="1184151"/>
    <lineage>
        <taxon>Bacteria</taxon>
        <taxon>Pseudomonadati</taxon>
        <taxon>Verrucomicrobiota</taxon>
        <taxon>Opitutia</taxon>
        <taxon>Opitutales</taxon>
        <taxon>Opitutaceae</taxon>
        <taxon>Termitidicoccus</taxon>
    </lineage>
</organism>
<dbReference type="AlphaFoldDB" id="A0A178IBZ1"/>
<evidence type="ECO:0000313" key="2">
    <source>
        <dbReference type="EMBL" id="OAM87534.1"/>
    </source>
</evidence>
<feature type="transmembrane region" description="Helical" evidence="1">
    <location>
        <begin position="12"/>
        <end position="33"/>
    </location>
</feature>
<feature type="transmembrane region" description="Helical" evidence="1">
    <location>
        <begin position="251"/>
        <end position="271"/>
    </location>
</feature>
<feature type="transmembrane region" description="Helical" evidence="1">
    <location>
        <begin position="45"/>
        <end position="68"/>
    </location>
</feature>
<feature type="transmembrane region" description="Helical" evidence="1">
    <location>
        <begin position="88"/>
        <end position="105"/>
    </location>
</feature>
<protein>
    <recommendedName>
        <fullName evidence="4">Polysaccharide biosynthesis protein</fullName>
    </recommendedName>
</protein>
<feature type="transmembrane region" description="Helical" evidence="1">
    <location>
        <begin position="369"/>
        <end position="386"/>
    </location>
</feature>
<dbReference type="Proteomes" id="UP000078486">
    <property type="component" value="Unassembled WGS sequence"/>
</dbReference>
<dbReference type="OrthoDB" id="190548at2"/>
<dbReference type="STRING" id="1184151.AW736_22505"/>
<evidence type="ECO:0000256" key="1">
    <source>
        <dbReference type="SAM" id="Phobius"/>
    </source>
</evidence>
<dbReference type="EMBL" id="LRRQ01000169">
    <property type="protein sequence ID" value="OAM87534.1"/>
    <property type="molecule type" value="Genomic_DNA"/>
</dbReference>
<reference evidence="2 3" key="1">
    <citation type="submission" date="2016-01" db="EMBL/GenBank/DDBJ databases">
        <title>High potential of lignocellulose degradation of a new Verrucomicrobia species.</title>
        <authorList>
            <person name="Wang Y."/>
            <person name="Shi Y."/>
            <person name="Qiu Z."/>
            <person name="Liu S."/>
            <person name="Yang H."/>
        </authorList>
    </citation>
    <scope>NUCLEOTIDE SEQUENCE [LARGE SCALE GENOMIC DNA]</scope>
    <source>
        <strain evidence="2 3">TSB47</strain>
    </source>
</reference>
<proteinExistence type="predicted"/>
<accession>A0A178IBZ1</accession>
<feature type="transmembrane region" description="Helical" evidence="1">
    <location>
        <begin position="299"/>
        <end position="322"/>
    </location>
</feature>
<evidence type="ECO:0008006" key="4">
    <source>
        <dbReference type="Google" id="ProtNLM"/>
    </source>
</evidence>
<keyword evidence="1" id="KW-0472">Membrane</keyword>
<gene>
    <name evidence="2" type="ORF">AW736_22505</name>
</gene>